<dbReference type="InterPro" id="IPR006431">
    <property type="entry name" value="Phage_tape_meas_C"/>
</dbReference>
<evidence type="ECO:0000313" key="3">
    <source>
        <dbReference type="EMBL" id="SMB87308.1"/>
    </source>
</evidence>
<reference evidence="4" key="1">
    <citation type="submission" date="2017-04" db="EMBL/GenBank/DDBJ databases">
        <authorList>
            <person name="Varghese N."/>
            <person name="Submissions S."/>
        </authorList>
    </citation>
    <scope>NUCLEOTIDE SEQUENCE [LARGE SCALE GENOMIC DNA]</scope>
    <source>
        <strain evidence="4">DSM 23072</strain>
    </source>
</reference>
<name>A0A1W1V1Y0_9PAST</name>
<dbReference type="NCBIfam" id="TIGR01541">
    <property type="entry name" value="tape_meas_lam_C"/>
    <property type="match status" value="1"/>
</dbReference>
<dbReference type="STRING" id="1122938.SAMN05660772_02713"/>
<evidence type="ECO:0000259" key="2">
    <source>
        <dbReference type="Pfam" id="PF20155"/>
    </source>
</evidence>
<proteinExistence type="predicted"/>
<dbReference type="RefSeq" id="WP_084257496.1">
    <property type="nucleotide sequence ID" value="NZ_FWWV01000032.1"/>
</dbReference>
<sequence length="903" mass="97938">MADFAKLSIQISSTGAVKVTDELKTIELQAGKTEKSVNSLLKMVRDLKSLMAVGMGIGGINSLIQMSDTMKSLNSQIRLVTTSTQEYKQVQRELFNISQHTYAGMNETISLYTRSTRALKEYGYSQQRVLDFTETLNKAMALGGRSAQEQSAALYQLSQALGSGRLQGDEFRSISENAPIILEVVAEYMGKSAAEVRKLSSEGVITSQIIVESMRSAREKIEAEFNELPITFGKAMTQMKDSVMSWVGGIESSTGVMGGLAGLISTLALNFDTLAKATLYAASAYTSFNLISSATKFRANLQGVGLMATGFNRLTVAINGTTTALFKNPLGLFVAGVIGAAYVFDQFISDLQFGSDVLQTTWGDVATGVWMDFKDAISDAGSWLKSTFDTATQEVGKYFGDIVPTVSQSLNELLAAGKHIGNRFIGIFDFSYQSIKLIWSNFPVAMRSFGKAAINGLVKLVEMGVNKIIDFLKAPIELLNYIAKSFGKDGGLVDTSGWQVRLDDFILPPTEAEKSFKKELDKIYNIANSKDYLGGLGQGLNEYLAQAGLRGKEANAQDDPVDLSQGGVSSALSNLSSEKKKGRGKSEVDQIRDFITAQKQKIQAQTDEISMIGLLASEREKLTAANQLEMEYQKLMIQLSPQYQSELTKQYELVKKQQEKLFKLKELTQADPIAGLKDGFAKFGDSAMDVMGNVSQITQQALGGMSGALTDLVMTGKADFRGLAKSIIKDISNMIIKMMIFNALKAGGKALGFDMSWMGGKSDGGFVFAHGGLAGFDDGGFTGYGGKYQPAGIVHKGEYVLTKEATSRLGVDYLDMLNYQKRSRGFSGGGGMSLPTVHTTTQNKPIKVEVNNYGQPMKAKVTQSEENGQVKLTVELIETMNKIAESAADRRIMNNLRAGGAFT</sequence>
<dbReference type="InterPro" id="IPR013491">
    <property type="entry name" value="Tape_meas_N"/>
</dbReference>
<gene>
    <name evidence="3" type="ORF">SAMN05660772_02713</name>
</gene>
<feature type="domain" description="Bacteriophage tail tape measure C-terminal" evidence="1">
    <location>
        <begin position="674"/>
        <end position="744"/>
    </location>
</feature>
<evidence type="ECO:0000313" key="4">
    <source>
        <dbReference type="Proteomes" id="UP000192408"/>
    </source>
</evidence>
<accession>A0A1W1V1Y0</accession>
<dbReference type="Pfam" id="PF09718">
    <property type="entry name" value="Tape_meas_lam_C"/>
    <property type="match status" value="1"/>
</dbReference>
<organism evidence="3 4">
    <name type="scientific">Pasteurella testudinis DSM 23072</name>
    <dbReference type="NCBI Taxonomy" id="1122938"/>
    <lineage>
        <taxon>Bacteria</taxon>
        <taxon>Pseudomonadati</taxon>
        <taxon>Pseudomonadota</taxon>
        <taxon>Gammaproteobacteria</taxon>
        <taxon>Pasteurellales</taxon>
        <taxon>Pasteurellaceae</taxon>
        <taxon>Pasteurella</taxon>
    </lineage>
</organism>
<feature type="domain" description="Tape measure protein N-terminal" evidence="2">
    <location>
        <begin position="62"/>
        <end position="251"/>
    </location>
</feature>
<keyword evidence="4" id="KW-1185">Reference proteome</keyword>
<dbReference type="EMBL" id="FWWV01000032">
    <property type="protein sequence ID" value="SMB87308.1"/>
    <property type="molecule type" value="Genomic_DNA"/>
</dbReference>
<evidence type="ECO:0000259" key="1">
    <source>
        <dbReference type="Pfam" id="PF09718"/>
    </source>
</evidence>
<dbReference type="AlphaFoldDB" id="A0A1W1V1Y0"/>
<dbReference type="Proteomes" id="UP000192408">
    <property type="component" value="Unassembled WGS sequence"/>
</dbReference>
<dbReference type="Pfam" id="PF20155">
    <property type="entry name" value="TMP_3"/>
    <property type="match status" value="1"/>
</dbReference>
<protein>
    <submittedName>
        <fullName evidence="3">Phage tail tape measure protein, lambda family</fullName>
    </submittedName>
</protein>
<dbReference type="NCBIfam" id="TIGR02675">
    <property type="entry name" value="tape_meas_nterm"/>
    <property type="match status" value="1"/>
</dbReference>